<organism evidence="1 2">
    <name type="scientific">Linum trigynum</name>
    <dbReference type="NCBI Taxonomy" id="586398"/>
    <lineage>
        <taxon>Eukaryota</taxon>
        <taxon>Viridiplantae</taxon>
        <taxon>Streptophyta</taxon>
        <taxon>Embryophyta</taxon>
        <taxon>Tracheophyta</taxon>
        <taxon>Spermatophyta</taxon>
        <taxon>Magnoliopsida</taxon>
        <taxon>eudicotyledons</taxon>
        <taxon>Gunneridae</taxon>
        <taxon>Pentapetalae</taxon>
        <taxon>rosids</taxon>
        <taxon>fabids</taxon>
        <taxon>Malpighiales</taxon>
        <taxon>Linaceae</taxon>
        <taxon>Linum</taxon>
    </lineage>
</organism>
<dbReference type="EMBL" id="OZ034815">
    <property type="protein sequence ID" value="CAL1371097.1"/>
    <property type="molecule type" value="Genomic_DNA"/>
</dbReference>
<reference evidence="1 2" key="1">
    <citation type="submission" date="2024-04" db="EMBL/GenBank/DDBJ databases">
        <authorList>
            <person name="Fracassetti M."/>
        </authorList>
    </citation>
    <scope>NUCLEOTIDE SEQUENCE [LARGE SCALE GENOMIC DNA]</scope>
</reference>
<evidence type="ECO:0000313" key="2">
    <source>
        <dbReference type="Proteomes" id="UP001497516"/>
    </source>
</evidence>
<dbReference type="Proteomes" id="UP001497516">
    <property type="component" value="Chromosome 2"/>
</dbReference>
<proteinExistence type="predicted"/>
<gene>
    <name evidence="1" type="ORF">LTRI10_LOCUS13179</name>
</gene>
<dbReference type="AlphaFoldDB" id="A0AAV2DE66"/>
<protein>
    <submittedName>
        <fullName evidence="1">Uncharacterized protein</fullName>
    </submittedName>
</protein>
<accession>A0AAV2DE66</accession>
<sequence length="106" mass="11618">MLNCILLQSLATKGSAALQLILDTFAGSEIVPSTLLSQPLCSIMTSHLLLLSWQTFSIFPALVFGQAQIVSLPLEVSDLMLLLHTIRVTSGNSFLLRLRLVVYQMT</sequence>
<name>A0AAV2DE66_9ROSI</name>
<keyword evidence="2" id="KW-1185">Reference proteome</keyword>
<evidence type="ECO:0000313" key="1">
    <source>
        <dbReference type="EMBL" id="CAL1371097.1"/>
    </source>
</evidence>